<sequence>MVRVGGDLYKRGSVVEVGSNEEGFKDAWYVATILKPPWKSSTSRRKNRALVQYQTLVTEEDSQESKPLTEYVDAALLRPLPPEEIQPSFEPNDVVDAYHRDGWWTGVIARVVVPNRRYSVFFLNPPEEIEFDVSDLRVRFEWSRGKWVRSEKQMTTGLFFSTGTQVEVNLDKETSGDVWFPATFLIEVGINSFLVQYQSSKHGDEAECQTATVDCLHIRPSPPCLEDNNFELFDKVDAFYDFGWRVGMITKVLIGRRYGVTLMHSNEEKELGQSEIRPHLEWTGIKWVSNSRQKEEGMNSHRTREEQPPKVLVKSSKASAAGKEHNGAVGATVEINQQKEEGMSSRRKRKERPPKGLVKSPKASAAGKEHNGAVGTTVEMVVEDCAEFPATTGVEFTGMKDSQAELLFPFSGKKNLKRIRYTKLLNEPAGHMNTEINQHRGGMSSQMIRKRRTPKVLSKRPKASTAGKEHNGAVGTAVEMVVKDCTELPIMTEAESIGRRGSQPGISFQLPTKEHLKCIRYETLLNEPARHKNILSNVTRMRLAKKVKLPNEIVRQVLGKHFEKHSAESGRKQSITINTEPPTQAPQEAPGEEVLENYKRDRVKKDVPMIIAEMSSTMADDDQPLLTWFEGMHSSTVADDSRLFIGKADKQLNEARERQVEIGSEPNKNQILPFVKSSPVWKTIESMEVFQKMPQKPHFRPLDGCKEECREGLAVGNMVTFVNLVERMSKLQFDDSRSVFDSSLEALHDLETHGFDIKALEGRFNELLSIKNRLGQLEDQSKQVEGQIIECTQEETNIDRKIDEIDKKILELQEKRALVMSRKEIKESEVATLQKTVNVINEGIRSAQLEFERLTAVPW</sequence>
<protein>
    <recommendedName>
        <fullName evidence="5">Agenet domain-containing protein</fullName>
    </recommendedName>
</protein>
<gene>
    <name evidence="6" type="ORF">L1049_020849</name>
</gene>
<evidence type="ECO:0000313" key="6">
    <source>
        <dbReference type="EMBL" id="KAK9292868.1"/>
    </source>
</evidence>
<feature type="compositionally biased region" description="Basic and acidic residues" evidence="4">
    <location>
        <begin position="292"/>
        <end position="308"/>
    </location>
</feature>
<evidence type="ECO:0000256" key="3">
    <source>
        <dbReference type="SAM" id="Coils"/>
    </source>
</evidence>
<keyword evidence="7" id="KW-1185">Reference proteome</keyword>
<feature type="domain" description="Agenet" evidence="5">
    <location>
        <begin position="228"/>
        <end position="284"/>
    </location>
</feature>
<keyword evidence="1" id="KW-0813">Transport</keyword>
<feature type="region of interest" description="Disordered" evidence="4">
    <location>
        <begin position="433"/>
        <end position="471"/>
    </location>
</feature>
<keyword evidence="3" id="KW-0175">Coiled coil</keyword>
<evidence type="ECO:0000256" key="1">
    <source>
        <dbReference type="ARBA" id="ARBA00022448"/>
    </source>
</evidence>
<organism evidence="6 7">
    <name type="scientific">Liquidambar formosana</name>
    <name type="common">Formosan gum</name>
    <dbReference type="NCBI Taxonomy" id="63359"/>
    <lineage>
        <taxon>Eukaryota</taxon>
        <taxon>Viridiplantae</taxon>
        <taxon>Streptophyta</taxon>
        <taxon>Embryophyta</taxon>
        <taxon>Tracheophyta</taxon>
        <taxon>Spermatophyta</taxon>
        <taxon>Magnoliopsida</taxon>
        <taxon>eudicotyledons</taxon>
        <taxon>Gunneridae</taxon>
        <taxon>Pentapetalae</taxon>
        <taxon>Saxifragales</taxon>
        <taxon>Altingiaceae</taxon>
        <taxon>Liquidambar</taxon>
    </lineage>
</organism>
<feature type="compositionally biased region" description="Basic residues" evidence="4">
    <location>
        <begin position="448"/>
        <end position="462"/>
    </location>
</feature>
<proteinExistence type="predicted"/>
<evidence type="ECO:0000256" key="2">
    <source>
        <dbReference type="ARBA" id="ARBA00022604"/>
    </source>
</evidence>
<evidence type="ECO:0000256" key="4">
    <source>
        <dbReference type="SAM" id="MobiDB-lite"/>
    </source>
</evidence>
<feature type="domain" description="Agenet" evidence="5">
    <location>
        <begin position="158"/>
        <end position="226"/>
    </location>
</feature>
<dbReference type="Proteomes" id="UP001415857">
    <property type="component" value="Unassembled WGS sequence"/>
</dbReference>
<accession>A0AAP0XA77</accession>
<feature type="region of interest" description="Disordered" evidence="4">
    <location>
        <begin position="563"/>
        <end position="592"/>
    </location>
</feature>
<dbReference type="EMBL" id="JBBPBK010000001">
    <property type="protein sequence ID" value="KAK9292868.1"/>
    <property type="molecule type" value="Genomic_DNA"/>
</dbReference>
<dbReference type="AlphaFoldDB" id="A0AAP0XA77"/>
<dbReference type="Pfam" id="PF05641">
    <property type="entry name" value="Agenet"/>
    <property type="match status" value="2"/>
</dbReference>
<evidence type="ECO:0000313" key="7">
    <source>
        <dbReference type="Proteomes" id="UP001415857"/>
    </source>
</evidence>
<feature type="domain" description="Agenet" evidence="5">
    <location>
        <begin position="87"/>
        <end position="144"/>
    </location>
</feature>
<dbReference type="Pfam" id="PF05266">
    <property type="entry name" value="DUF724"/>
    <property type="match status" value="1"/>
</dbReference>
<name>A0AAP0XA77_LIQFO</name>
<dbReference type="PANTHER" id="PTHR31917:SF153">
    <property type="entry name" value="DUF724 DOMAIN-CONTAINING PROTEIN 3-RELATED"/>
    <property type="match status" value="1"/>
</dbReference>
<feature type="coiled-coil region" evidence="3">
    <location>
        <begin position="767"/>
        <end position="815"/>
    </location>
</feature>
<feature type="region of interest" description="Disordered" evidence="4">
    <location>
        <begin position="291"/>
        <end position="371"/>
    </location>
</feature>
<keyword evidence="2" id="KW-0341">Growth regulation</keyword>
<dbReference type="CDD" id="cd20406">
    <property type="entry name" value="Tudor_Agenet_AtDUF_rpt2_4"/>
    <property type="match status" value="2"/>
</dbReference>
<comment type="caution">
    <text evidence="6">The sequence shown here is derived from an EMBL/GenBank/DDBJ whole genome shotgun (WGS) entry which is preliminary data.</text>
</comment>
<dbReference type="InterPro" id="IPR007930">
    <property type="entry name" value="DUF724"/>
</dbReference>
<reference evidence="6 7" key="1">
    <citation type="journal article" date="2024" name="Plant J.">
        <title>Genome sequences and population genomics reveal climatic adaptation and genomic divergence between two closely related sweetgum species.</title>
        <authorList>
            <person name="Xu W.Q."/>
            <person name="Ren C.Q."/>
            <person name="Zhang X.Y."/>
            <person name="Comes H.P."/>
            <person name="Liu X.H."/>
            <person name="Li Y.G."/>
            <person name="Kettle C.J."/>
            <person name="Jalonen R."/>
            <person name="Gaisberger H."/>
            <person name="Ma Y.Z."/>
            <person name="Qiu Y.X."/>
        </authorList>
    </citation>
    <scope>NUCLEOTIDE SEQUENCE [LARGE SCALE GENOMIC DNA]</scope>
    <source>
        <strain evidence="6">Hangzhou</strain>
    </source>
</reference>
<dbReference type="CDD" id="cd20405">
    <property type="entry name" value="Tudor_Agenet_AtDUF_rpt1_3"/>
    <property type="match status" value="1"/>
</dbReference>
<feature type="compositionally biased region" description="Polar residues" evidence="4">
    <location>
        <begin position="572"/>
        <end position="586"/>
    </location>
</feature>
<dbReference type="SMART" id="SM00743">
    <property type="entry name" value="Agenet"/>
    <property type="match status" value="4"/>
</dbReference>
<dbReference type="PANTHER" id="PTHR31917">
    <property type="entry name" value="AGENET DOMAIN-CONTAINING PROTEIN-RELATED"/>
    <property type="match status" value="1"/>
</dbReference>
<evidence type="ECO:0000259" key="5">
    <source>
        <dbReference type="SMART" id="SM00743"/>
    </source>
</evidence>
<feature type="domain" description="Agenet" evidence="5">
    <location>
        <begin position="7"/>
        <end position="85"/>
    </location>
</feature>
<dbReference type="InterPro" id="IPR014002">
    <property type="entry name" value="Agenet_dom_plant"/>
</dbReference>
<dbReference type="InterPro" id="IPR008395">
    <property type="entry name" value="Agenet-like_dom"/>
</dbReference>